<dbReference type="RefSeq" id="WP_307691614.1">
    <property type="nucleotide sequence ID" value="NZ_JAUSRO010000014.1"/>
</dbReference>
<accession>A0ABT9SDE4</accession>
<sequence>MTQPRSPGRRTFTGLALGMSLPLLMGRANAAEKIKVAGVHASPVENAWNSRLHEALKQAAAAGKIDYVFSENVTNTDYPRVLREYAQSGAKLIVGESYGAERDARAVAKDYPKVYFLMGSSAGPQGENFSVFGTRNYEAAYLSGMLAGSLTKTGKLGAVGGFPIPEVNRLINAFRAGASEVKSGLVFQSGFINTWFDPPKAQESAVAQIDGGCDILFGERIGTADGAKARGKLAIGSLLDYMPRYPGTVIASAVWYFSPTLDAALADAVAGRPAGKDYGAFSMMDKGGNDVLFDKQLVPAAAIEKMMAKRAAIKAGSFTVPINDAKPA</sequence>
<evidence type="ECO:0000256" key="2">
    <source>
        <dbReference type="SAM" id="SignalP"/>
    </source>
</evidence>
<dbReference type="InterPro" id="IPR003760">
    <property type="entry name" value="PnrA-like"/>
</dbReference>
<organism evidence="4 5">
    <name type="scientific">Variovorax ginsengisoli</name>
    <dbReference type="NCBI Taxonomy" id="363844"/>
    <lineage>
        <taxon>Bacteria</taxon>
        <taxon>Pseudomonadati</taxon>
        <taxon>Pseudomonadota</taxon>
        <taxon>Betaproteobacteria</taxon>
        <taxon>Burkholderiales</taxon>
        <taxon>Comamonadaceae</taxon>
        <taxon>Variovorax</taxon>
    </lineage>
</organism>
<feature type="signal peptide" evidence="2">
    <location>
        <begin position="1"/>
        <end position="30"/>
    </location>
</feature>
<evidence type="ECO:0000313" key="4">
    <source>
        <dbReference type="EMBL" id="MDP9901848.1"/>
    </source>
</evidence>
<gene>
    <name evidence="4" type="ORF">J2W36_004118</name>
</gene>
<keyword evidence="4" id="KW-0449">Lipoprotein</keyword>
<evidence type="ECO:0000259" key="3">
    <source>
        <dbReference type="Pfam" id="PF02608"/>
    </source>
</evidence>
<dbReference type="EMBL" id="JAUSRO010000014">
    <property type="protein sequence ID" value="MDP9901848.1"/>
    <property type="molecule type" value="Genomic_DNA"/>
</dbReference>
<feature type="domain" description="ABC transporter substrate-binding protein PnrA-like" evidence="3">
    <location>
        <begin position="46"/>
        <end position="267"/>
    </location>
</feature>
<keyword evidence="1 2" id="KW-0732">Signal</keyword>
<dbReference type="Gene3D" id="3.40.50.2300">
    <property type="match status" value="2"/>
</dbReference>
<feature type="chain" id="PRO_5047059872" evidence="2">
    <location>
        <begin position="31"/>
        <end position="328"/>
    </location>
</feature>
<dbReference type="CDD" id="cd06304">
    <property type="entry name" value="PBP1_BmpA_Med_PnrA-like"/>
    <property type="match status" value="1"/>
</dbReference>
<name>A0ABT9SDE4_9BURK</name>
<keyword evidence="5" id="KW-1185">Reference proteome</keyword>
<comment type="caution">
    <text evidence="4">The sequence shown here is derived from an EMBL/GenBank/DDBJ whole genome shotgun (WGS) entry which is preliminary data.</text>
</comment>
<evidence type="ECO:0000256" key="1">
    <source>
        <dbReference type="ARBA" id="ARBA00022729"/>
    </source>
</evidence>
<protein>
    <submittedName>
        <fullName evidence="4">Basic membrane lipoprotein Med (Substrate-binding protein (PBP1-ABC) superfamily)</fullName>
    </submittedName>
</protein>
<dbReference type="SUPFAM" id="SSF53822">
    <property type="entry name" value="Periplasmic binding protein-like I"/>
    <property type="match status" value="1"/>
</dbReference>
<dbReference type="PANTHER" id="PTHR43208">
    <property type="entry name" value="ABC TRANSPORTER SUBSTRATE-BINDING PROTEIN"/>
    <property type="match status" value="1"/>
</dbReference>
<evidence type="ECO:0000313" key="5">
    <source>
        <dbReference type="Proteomes" id="UP001226867"/>
    </source>
</evidence>
<dbReference type="Proteomes" id="UP001226867">
    <property type="component" value="Unassembled WGS sequence"/>
</dbReference>
<dbReference type="InterPro" id="IPR028082">
    <property type="entry name" value="Peripla_BP_I"/>
</dbReference>
<dbReference type="InterPro" id="IPR052910">
    <property type="entry name" value="ABC-Purine-Binding"/>
</dbReference>
<reference evidence="4 5" key="1">
    <citation type="submission" date="2023-07" db="EMBL/GenBank/DDBJ databases">
        <title>Sorghum-associated microbial communities from plants grown in Nebraska, USA.</title>
        <authorList>
            <person name="Schachtman D."/>
        </authorList>
    </citation>
    <scope>NUCLEOTIDE SEQUENCE [LARGE SCALE GENOMIC DNA]</scope>
    <source>
        <strain evidence="4 5">DS1607</strain>
    </source>
</reference>
<proteinExistence type="predicted"/>
<dbReference type="PANTHER" id="PTHR43208:SF1">
    <property type="entry name" value="ABC TRANSPORTER SUBSTRATE-BINDING PROTEIN"/>
    <property type="match status" value="1"/>
</dbReference>
<dbReference type="Pfam" id="PF02608">
    <property type="entry name" value="Bmp"/>
    <property type="match status" value="1"/>
</dbReference>